<keyword evidence="1 2" id="KW-0238">DNA-binding</keyword>
<organism evidence="4 5">
    <name type="scientific">Aminobacter niigataensis</name>
    <dbReference type="NCBI Taxonomy" id="83265"/>
    <lineage>
        <taxon>Bacteria</taxon>
        <taxon>Pseudomonadati</taxon>
        <taxon>Pseudomonadota</taxon>
        <taxon>Alphaproteobacteria</taxon>
        <taxon>Hyphomicrobiales</taxon>
        <taxon>Phyllobacteriaceae</taxon>
        <taxon>Aminobacter</taxon>
    </lineage>
</organism>
<dbReference type="Proteomes" id="UP000539538">
    <property type="component" value="Unassembled WGS sequence"/>
</dbReference>
<gene>
    <name evidence="4" type="ORF">GGQ99_000982</name>
</gene>
<dbReference type="Gene3D" id="1.10.10.10">
    <property type="entry name" value="Winged helix-like DNA-binding domain superfamily/Winged helix DNA-binding domain"/>
    <property type="match status" value="1"/>
</dbReference>
<dbReference type="SUPFAM" id="SSF46894">
    <property type="entry name" value="C-terminal effector domain of the bipartite response regulators"/>
    <property type="match status" value="1"/>
</dbReference>
<accession>A0ABR6KZP1</accession>
<proteinExistence type="predicted"/>
<reference evidence="4 5" key="1">
    <citation type="submission" date="2020-08" db="EMBL/GenBank/DDBJ databases">
        <title>Genomic Encyclopedia of Type Strains, Phase IV (KMG-IV): sequencing the most valuable type-strain genomes for metagenomic binning, comparative biology and taxonomic classification.</title>
        <authorList>
            <person name="Goeker M."/>
        </authorList>
    </citation>
    <scope>NUCLEOTIDE SEQUENCE [LARGE SCALE GENOMIC DNA]</scope>
    <source>
        <strain evidence="4 5">DSM 7050</strain>
    </source>
</reference>
<dbReference type="InterPro" id="IPR016032">
    <property type="entry name" value="Sig_transdc_resp-reg_C-effctor"/>
</dbReference>
<protein>
    <submittedName>
        <fullName evidence="4">DNA-binding response OmpR family regulator</fullName>
    </submittedName>
</protein>
<dbReference type="EMBL" id="JACHOT010000001">
    <property type="protein sequence ID" value="MBB4649260.1"/>
    <property type="molecule type" value="Genomic_DNA"/>
</dbReference>
<evidence type="ECO:0000313" key="5">
    <source>
        <dbReference type="Proteomes" id="UP000539538"/>
    </source>
</evidence>
<evidence type="ECO:0000313" key="4">
    <source>
        <dbReference type="EMBL" id="MBB4649260.1"/>
    </source>
</evidence>
<name>A0ABR6KZP1_9HYPH</name>
<dbReference type="GO" id="GO:0003677">
    <property type="term" value="F:DNA binding"/>
    <property type="evidence" value="ECO:0007669"/>
    <property type="project" value="UniProtKB-KW"/>
</dbReference>
<dbReference type="InterPro" id="IPR036388">
    <property type="entry name" value="WH-like_DNA-bd_sf"/>
</dbReference>
<dbReference type="RefSeq" id="WP_281379869.1">
    <property type="nucleotide sequence ID" value="NZ_BAAAVZ010000008.1"/>
</dbReference>
<feature type="domain" description="OmpR/PhoB-type" evidence="3">
    <location>
        <begin position="1"/>
        <end position="69"/>
    </location>
</feature>
<sequence length="77" mass="8709">MTKHSSQDEISETSQTVAAGQLLADVYWLENEDPEIKIIDVWICKLRKKLLPLGVKIETVWGRGYRLLPVASQKEAA</sequence>
<dbReference type="InterPro" id="IPR001867">
    <property type="entry name" value="OmpR/PhoB-type_DNA-bd"/>
</dbReference>
<evidence type="ECO:0000256" key="2">
    <source>
        <dbReference type="PROSITE-ProRule" id="PRU01091"/>
    </source>
</evidence>
<evidence type="ECO:0000259" key="3">
    <source>
        <dbReference type="PROSITE" id="PS51755"/>
    </source>
</evidence>
<evidence type="ECO:0000256" key="1">
    <source>
        <dbReference type="ARBA" id="ARBA00023125"/>
    </source>
</evidence>
<dbReference type="Pfam" id="PF00486">
    <property type="entry name" value="Trans_reg_C"/>
    <property type="match status" value="1"/>
</dbReference>
<keyword evidence="5" id="KW-1185">Reference proteome</keyword>
<feature type="DNA-binding region" description="OmpR/PhoB-type" evidence="2">
    <location>
        <begin position="1"/>
        <end position="69"/>
    </location>
</feature>
<dbReference type="PROSITE" id="PS51755">
    <property type="entry name" value="OMPR_PHOB"/>
    <property type="match status" value="1"/>
</dbReference>
<comment type="caution">
    <text evidence="4">The sequence shown here is derived from an EMBL/GenBank/DDBJ whole genome shotgun (WGS) entry which is preliminary data.</text>
</comment>